<dbReference type="AlphaFoldDB" id="A0A5B7G2B7"/>
<evidence type="ECO:0000313" key="1">
    <source>
        <dbReference type="EMBL" id="MPC51679.1"/>
    </source>
</evidence>
<protein>
    <submittedName>
        <fullName evidence="1">Uncharacterized protein</fullName>
    </submittedName>
</protein>
<organism evidence="1 2">
    <name type="scientific">Portunus trituberculatus</name>
    <name type="common">Swimming crab</name>
    <name type="synonym">Neptunus trituberculatus</name>
    <dbReference type="NCBI Taxonomy" id="210409"/>
    <lineage>
        <taxon>Eukaryota</taxon>
        <taxon>Metazoa</taxon>
        <taxon>Ecdysozoa</taxon>
        <taxon>Arthropoda</taxon>
        <taxon>Crustacea</taxon>
        <taxon>Multicrustacea</taxon>
        <taxon>Malacostraca</taxon>
        <taxon>Eumalacostraca</taxon>
        <taxon>Eucarida</taxon>
        <taxon>Decapoda</taxon>
        <taxon>Pleocyemata</taxon>
        <taxon>Brachyura</taxon>
        <taxon>Eubrachyura</taxon>
        <taxon>Portunoidea</taxon>
        <taxon>Portunidae</taxon>
        <taxon>Portuninae</taxon>
        <taxon>Portunus</taxon>
    </lineage>
</organism>
<dbReference type="EMBL" id="VSRR010010340">
    <property type="protein sequence ID" value="MPC51679.1"/>
    <property type="molecule type" value="Genomic_DNA"/>
</dbReference>
<accession>A0A5B7G2B7</accession>
<reference evidence="1 2" key="1">
    <citation type="submission" date="2019-05" db="EMBL/GenBank/DDBJ databases">
        <title>Another draft genome of Portunus trituberculatus and its Hox gene families provides insights of decapod evolution.</title>
        <authorList>
            <person name="Jeong J.-H."/>
            <person name="Song I."/>
            <person name="Kim S."/>
            <person name="Choi T."/>
            <person name="Kim D."/>
            <person name="Ryu S."/>
            <person name="Kim W."/>
        </authorList>
    </citation>
    <scope>NUCLEOTIDE SEQUENCE [LARGE SCALE GENOMIC DNA]</scope>
    <source>
        <tissue evidence="1">Muscle</tissue>
    </source>
</reference>
<sequence>MLQVPKESRCVLHLPNQYHSCLEWEEEQEEEEEGTEAYRGVTEENMGNLYAVVRRKWGNNIM</sequence>
<keyword evidence="2" id="KW-1185">Reference proteome</keyword>
<dbReference type="Proteomes" id="UP000324222">
    <property type="component" value="Unassembled WGS sequence"/>
</dbReference>
<comment type="caution">
    <text evidence="1">The sequence shown here is derived from an EMBL/GenBank/DDBJ whole genome shotgun (WGS) entry which is preliminary data.</text>
</comment>
<evidence type="ECO:0000313" key="2">
    <source>
        <dbReference type="Proteomes" id="UP000324222"/>
    </source>
</evidence>
<gene>
    <name evidence="1" type="ORF">E2C01_045531</name>
</gene>
<proteinExistence type="predicted"/>
<name>A0A5B7G2B7_PORTR</name>